<evidence type="ECO:0008006" key="2">
    <source>
        <dbReference type="Google" id="ProtNLM"/>
    </source>
</evidence>
<dbReference type="Gene3D" id="2.60.120.200">
    <property type="match status" value="1"/>
</dbReference>
<dbReference type="Pfam" id="PF13385">
    <property type="entry name" value="Laminin_G_3"/>
    <property type="match status" value="1"/>
</dbReference>
<dbReference type="SUPFAM" id="SSF49899">
    <property type="entry name" value="Concanavalin A-like lectins/glucanases"/>
    <property type="match status" value="1"/>
</dbReference>
<name>A0A0F9IZ59_9ZZZZ</name>
<reference evidence="1" key="1">
    <citation type="journal article" date="2015" name="Nature">
        <title>Complex archaea that bridge the gap between prokaryotes and eukaryotes.</title>
        <authorList>
            <person name="Spang A."/>
            <person name="Saw J.H."/>
            <person name="Jorgensen S.L."/>
            <person name="Zaremba-Niedzwiedzka K."/>
            <person name="Martijn J."/>
            <person name="Lind A.E."/>
            <person name="van Eijk R."/>
            <person name="Schleper C."/>
            <person name="Guy L."/>
            <person name="Ettema T.J."/>
        </authorList>
    </citation>
    <scope>NUCLEOTIDE SEQUENCE</scope>
</reference>
<sequence length="258" mass="27995">MTLVQSQMWWPGINRQHPLARGLGRYWPMWEGAGSQVGDLVNPNPEAFRGTLINEPTWVGSENVWALGYLAASTQYVDFGLFNDAETGPFTVTAQANVSAASDTNAGLYSNNTGANFKGPFLLQGNNAWPTIAWLSGDQIVSTTTSSGWHEYTMVRYAGTTGIEGFVDGTSVGTAAGRSGIVTGQNLYLGVRFRNDSYLTGQIGRFSFWNRALAPSEIAHLARDPHALTRLRSRPHVVPAAAAVGNPWYYYQQQTAAG</sequence>
<accession>A0A0F9IZ59</accession>
<dbReference type="EMBL" id="LAZR01012721">
    <property type="protein sequence ID" value="KKM25429.1"/>
    <property type="molecule type" value="Genomic_DNA"/>
</dbReference>
<comment type="caution">
    <text evidence="1">The sequence shown here is derived from an EMBL/GenBank/DDBJ whole genome shotgun (WGS) entry which is preliminary data.</text>
</comment>
<proteinExistence type="predicted"/>
<dbReference type="AlphaFoldDB" id="A0A0F9IZ59"/>
<gene>
    <name evidence="1" type="ORF">LCGC14_1595080</name>
</gene>
<evidence type="ECO:0000313" key="1">
    <source>
        <dbReference type="EMBL" id="KKM25429.1"/>
    </source>
</evidence>
<organism evidence="1">
    <name type="scientific">marine sediment metagenome</name>
    <dbReference type="NCBI Taxonomy" id="412755"/>
    <lineage>
        <taxon>unclassified sequences</taxon>
        <taxon>metagenomes</taxon>
        <taxon>ecological metagenomes</taxon>
    </lineage>
</organism>
<protein>
    <recommendedName>
        <fullName evidence="2">LamG-like jellyroll fold domain-containing protein</fullName>
    </recommendedName>
</protein>
<dbReference type="InterPro" id="IPR013320">
    <property type="entry name" value="ConA-like_dom_sf"/>
</dbReference>